<dbReference type="InterPro" id="IPR050832">
    <property type="entry name" value="Bact_Acetyltransf"/>
</dbReference>
<dbReference type="PANTHER" id="PTHR43877">
    <property type="entry name" value="AMINOALKYLPHOSPHONATE N-ACETYLTRANSFERASE-RELATED-RELATED"/>
    <property type="match status" value="1"/>
</dbReference>
<dbReference type="RefSeq" id="WP_152264866.1">
    <property type="nucleotide sequence ID" value="NZ_VOKX01000097.1"/>
</dbReference>
<keyword evidence="5" id="KW-1185">Reference proteome</keyword>
<proteinExistence type="predicted"/>
<dbReference type="PROSITE" id="PS51186">
    <property type="entry name" value="GNAT"/>
    <property type="match status" value="1"/>
</dbReference>
<comment type="caution">
    <text evidence="4">The sequence shown here is derived from an EMBL/GenBank/DDBJ whole genome shotgun (WGS) entry which is preliminary data.</text>
</comment>
<dbReference type="OrthoDB" id="3572254at2"/>
<dbReference type="SUPFAM" id="SSF55729">
    <property type="entry name" value="Acyl-CoA N-acyltransferases (Nat)"/>
    <property type="match status" value="1"/>
</dbReference>
<dbReference type="Gene3D" id="3.40.630.30">
    <property type="match status" value="1"/>
</dbReference>
<dbReference type="Pfam" id="PF00583">
    <property type="entry name" value="Acetyltransf_1"/>
    <property type="match status" value="1"/>
</dbReference>
<sequence>MTLTFVRDPQVAPELREEFSRLWYEVSRAGGSVGFVPSVSEEEVREAAVAQLARVAAGEHRMLGAYDAGGRLVGTAFLRLHADFKMRHWSMVVLVMLDPALQGGGHGLRLMREAIDMARDAGLEALRLEVRGGMGLEGFYGRLGFKEVGRVPGGLRLSADDYRDDILMWLALD</sequence>
<evidence type="ECO:0000313" key="5">
    <source>
        <dbReference type="Proteomes" id="UP000327000"/>
    </source>
</evidence>
<feature type="domain" description="N-acetyltransferase" evidence="3">
    <location>
        <begin position="6"/>
        <end position="173"/>
    </location>
</feature>
<evidence type="ECO:0000259" key="3">
    <source>
        <dbReference type="PROSITE" id="PS51186"/>
    </source>
</evidence>
<name>A0A5N5W3B0_STRMB</name>
<protein>
    <submittedName>
        <fullName evidence="4">GNAT family N-acetyltransferase</fullName>
    </submittedName>
</protein>
<reference evidence="4 5" key="1">
    <citation type="journal article" date="2019" name="Microb. Cell Fact.">
        <title>Exploring novel herbicidin analogues by transcriptional regulator overexpression and MS/MS molecular networking.</title>
        <authorList>
            <person name="Shi Y."/>
            <person name="Gu R."/>
            <person name="Li Y."/>
            <person name="Wang X."/>
            <person name="Ren W."/>
            <person name="Li X."/>
            <person name="Wang L."/>
            <person name="Xie Y."/>
            <person name="Hong B."/>
        </authorList>
    </citation>
    <scope>NUCLEOTIDE SEQUENCE [LARGE SCALE GENOMIC DNA]</scope>
    <source>
        <strain evidence="4 5">US-43</strain>
    </source>
</reference>
<dbReference type="EMBL" id="VOKX01000097">
    <property type="protein sequence ID" value="KAB7837227.1"/>
    <property type="molecule type" value="Genomic_DNA"/>
</dbReference>
<dbReference type="AlphaFoldDB" id="A0A5N5W3B0"/>
<evidence type="ECO:0000256" key="1">
    <source>
        <dbReference type="ARBA" id="ARBA00022679"/>
    </source>
</evidence>
<keyword evidence="2" id="KW-0012">Acyltransferase</keyword>
<dbReference type="GO" id="GO:0016747">
    <property type="term" value="F:acyltransferase activity, transferring groups other than amino-acyl groups"/>
    <property type="evidence" value="ECO:0007669"/>
    <property type="project" value="InterPro"/>
</dbReference>
<dbReference type="CDD" id="cd04301">
    <property type="entry name" value="NAT_SF"/>
    <property type="match status" value="1"/>
</dbReference>
<evidence type="ECO:0000313" key="4">
    <source>
        <dbReference type="EMBL" id="KAB7837227.1"/>
    </source>
</evidence>
<dbReference type="Proteomes" id="UP000327000">
    <property type="component" value="Unassembled WGS sequence"/>
</dbReference>
<organism evidence="4 5">
    <name type="scientific">Streptomyces mobaraensis</name>
    <name type="common">Streptoverticillium mobaraense</name>
    <dbReference type="NCBI Taxonomy" id="35621"/>
    <lineage>
        <taxon>Bacteria</taxon>
        <taxon>Bacillati</taxon>
        <taxon>Actinomycetota</taxon>
        <taxon>Actinomycetes</taxon>
        <taxon>Kitasatosporales</taxon>
        <taxon>Streptomycetaceae</taxon>
        <taxon>Streptomyces</taxon>
    </lineage>
</organism>
<dbReference type="InterPro" id="IPR016181">
    <property type="entry name" value="Acyl_CoA_acyltransferase"/>
</dbReference>
<keyword evidence="1 4" id="KW-0808">Transferase</keyword>
<accession>A0A5N5W3B0</accession>
<dbReference type="InterPro" id="IPR000182">
    <property type="entry name" value="GNAT_dom"/>
</dbReference>
<evidence type="ECO:0000256" key="2">
    <source>
        <dbReference type="ARBA" id="ARBA00023315"/>
    </source>
</evidence>
<gene>
    <name evidence="4" type="ORF">FRZ00_23595</name>
</gene>